<dbReference type="Proteomes" id="UP001140206">
    <property type="component" value="Chromosome 1"/>
</dbReference>
<dbReference type="AlphaFoldDB" id="A0AAV8HKN6"/>
<keyword evidence="3" id="KW-1185">Reference proteome</keyword>
<proteinExistence type="predicted"/>
<sequence>MGNCMEMFGSEEEQQRRDGDCMDSEERCLRVKLLVTKKELDVLVMELKKGEKGIDDILVEMGEKRDKRKKAKLQIGWKPKLEKIEESHEVLEF</sequence>
<comment type="caution">
    <text evidence="2">The sequence shown here is derived from an EMBL/GenBank/DDBJ whole genome shotgun (WGS) entry which is preliminary data.</text>
</comment>
<gene>
    <name evidence="2" type="ORF">LUZ62_031009</name>
</gene>
<evidence type="ECO:0000313" key="3">
    <source>
        <dbReference type="Proteomes" id="UP001140206"/>
    </source>
</evidence>
<dbReference type="EMBL" id="JAMFTS010000001">
    <property type="protein sequence ID" value="KAJ4818443.1"/>
    <property type="molecule type" value="Genomic_DNA"/>
</dbReference>
<name>A0AAV8HKN6_9POAL</name>
<feature type="region of interest" description="Disordered" evidence="1">
    <location>
        <begin position="1"/>
        <end position="21"/>
    </location>
</feature>
<organism evidence="2 3">
    <name type="scientific">Rhynchospora pubera</name>
    <dbReference type="NCBI Taxonomy" id="906938"/>
    <lineage>
        <taxon>Eukaryota</taxon>
        <taxon>Viridiplantae</taxon>
        <taxon>Streptophyta</taxon>
        <taxon>Embryophyta</taxon>
        <taxon>Tracheophyta</taxon>
        <taxon>Spermatophyta</taxon>
        <taxon>Magnoliopsida</taxon>
        <taxon>Liliopsida</taxon>
        <taxon>Poales</taxon>
        <taxon>Cyperaceae</taxon>
        <taxon>Cyperoideae</taxon>
        <taxon>Rhynchosporeae</taxon>
        <taxon>Rhynchospora</taxon>
    </lineage>
</organism>
<evidence type="ECO:0000313" key="2">
    <source>
        <dbReference type="EMBL" id="KAJ4818443.1"/>
    </source>
</evidence>
<dbReference type="PANTHER" id="PTHR35704">
    <property type="entry name" value="OS02G0254600 PROTEIN"/>
    <property type="match status" value="1"/>
</dbReference>
<reference evidence="2" key="1">
    <citation type="submission" date="2022-08" db="EMBL/GenBank/DDBJ databases">
        <authorList>
            <person name="Marques A."/>
        </authorList>
    </citation>
    <scope>NUCLEOTIDE SEQUENCE</scope>
    <source>
        <strain evidence="2">RhyPub2mFocal</strain>
        <tissue evidence="2">Leaves</tissue>
    </source>
</reference>
<evidence type="ECO:0000256" key="1">
    <source>
        <dbReference type="SAM" id="MobiDB-lite"/>
    </source>
</evidence>
<accession>A0AAV8HKN6</accession>
<dbReference type="PANTHER" id="PTHR35704:SF1">
    <property type="entry name" value="OS02G0254600 PROTEIN"/>
    <property type="match status" value="1"/>
</dbReference>
<protein>
    <submittedName>
        <fullName evidence="2">Protein yibA</fullName>
    </submittedName>
</protein>